<reference evidence="7 8" key="1">
    <citation type="submission" date="2024-02" db="EMBL/GenBank/DDBJ databases">
        <authorList>
            <person name="Daric V."/>
            <person name="Darras S."/>
        </authorList>
    </citation>
    <scope>NUCLEOTIDE SEQUENCE [LARGE SCALE GENOMIC DNA]</scope>
</reference>
<evidence type="ECO:0000313" key="8">
    <source>
        <dbReference type="Proteomes" id="UP001642483"/>
    </source>
</evidence>
<keyword evidence="3" id="KW-0804">Transcription</keyword>
<evidence type="ECO:0000256" key="3">
    <source>
        <dbReference type="ARBA" id="ARBA00023163"/>
    </source>
</evidence>
<dbReference type="PANTHER" id="PTHR31200:SF1">
    <property type="entry name" value="INO80 COMPLEX SUBUNIT C"/>
    <property type="match status" value="1"/>
</dbReference>
<organism evidence="7 8">
    <name type="scientific">Clavelina lepadiformis</name>
    <name type="common">Light-bulb sea squirt</name>
    <name type="synonym">Ascidia lepadiformis</name>
    <dbReference type="NCBI Taxonomy" id="159417"/>
    <lineage>
        <taxon>Eukaryota</taxon>
        <taxon>Metazoa</taxon>
        <taxon>Chordata</taxon>
        <taxon>Tunicata</taxon>
        <taxon>Ascidiacea</taxon>
        <taxon>Aplousobranchia</taxon>
        <taxon>Clavelinidae</taxon>
        <taxon>Clavelina</taxon>
    </lineage>
</organism>
<dbReference type="Proteomes" id="UP001642483">
    <property type="component" value="Unassembled WGS sequence"/>
</dbReference>
<evidence type="ECO:0000256" key="4">
    <source>
        <dbReference type="ARBA" id="ARBA00023242"/>
    </source>
</evidence>
<feature type="region of interest" description="Disordered" evidence="5">
    <location>
        <begin position="88"/>
        <end position="107"/>
    </location>
</feature>
<feature type="compositionally biased region" description="Basic and acidic residues" evidence="5">
    <location>
        <begin position="1"/>
        <end position="10"/>
    </location>
</feature>
<protein>
    <recommendedName>
        <fullName evidence="6">Vps72/YL1 C-terminal domain-containing protein</fullName>
    </recommendedName>
</protein>
<dbReference type="InterPro" id="IPR029525">
    <property type="entry name" value="INO80C/Ies6"/>
</dbReference>
<dbReference type="EMBL" id="CAWYQH010000057">
    <property type="protein sequence ID" value="CAK8678953.1"/>
    <property type="molecule type" value="Genomic_DNA"/>
</dbReference>
<evidence type="ECO:0000256" key="1">
    <source>
        <dbReference type="ARBA" id="ARBA00004123"/>
    </source>
</evidence>
<evidence type="ECO:0000256" key="5">
    <source>
        <dbReference type="SAM" id="MobiDB-lite"/>
    </source>
</evidence>
<comment type="caution">
    <text evidence="7">The sequence shown here is derived from an EMBL/GenBank/DDBJ whole genome shotgun (WGS) entry which is preliminary data.</text>
</comment>
<proteinExistence type="predicted"/>
<gene>
    <name evidence="7" type="ORF">CVLEPA_LOCUS9225</name>
</gene>
<evidence type="ECO:0000313" key="7">
    <source>
        <dbReference type="EMBL" id="CAK8678953.1"/>
    </source>
</evidence>
<name>A0ABP0FGZ7_CLALP</name>
<dbReference type="PANTHER" id="PTHR31200">
    <property type="entry name" value="INO80 COMPLEX SUBUNIT C"/>
    <property type="match status" value="1"/>
</dbReference>
<keyword evidence="8" id="KW-1185">Reference proteome</keyword>
<feature type="region of interest" description="Disordered" evidence="5">
    <location>
        <begin position="1"/>
        <end position="65"/>
    </location>
</feature>
<evidence type="ECO:0000259" key="6">
    <source>
        <dbReference type="SMART" id="SM00993"/>
    </source>
</evidence>
<keyword evidence="4" id="KW-0539">Nucleus</keyword>
<evidence type="ECO:0000256" key="2">
    <source>
        <dbReference type="ARBA" id="ARBA00023015"/>
    </source>
</evidence>
<dbReference type="InterPro" id="IPR013272">
    <property type="entry name" value="Vps72/YL1_C"/>
</dbReference>
<sequence>MESKKNDNVTRGKKRARSPASARGRKRKDLKENENTSNELKNVPQQTEEVAKPRQEPLCFKNPKYRENGFSTRTKVWKNLKQIMNAQKSQSSNGEVTYASIDAPPPVKPVKKYSDISGLPAFYTDPHTKLRYSNSDEYRQIQHISSDTVVGLLALRQASY</sequence>
<dbReference type="SMART" id="SM00993">
    <property type="entry name" value="YL1_C"/>
    <property type="match status" value="1"/>
</dbReference>
<feature type="domain" description="Vps72/YL1 C-terminal" evidence="6">
    <location>
        <begin position="112"/>
        <end position="141"/>
    </location>
</feature>
<accession>A0ABP0FGZ7</accession>
<feature type="compositionally biased region" description="Basic residues" evidence="5">
    <location>
        <begin position="11"/>
        <end position="28"/>
    </location>
</feature>
<comment type="subcellular location">
    <subcellularLocation>
        <location evidence="1">Nucleus</location>
    </subcellularLocation>
</comment>
<feature type="compositionally biased region" description="Polar residues" evidence="5">
    <location>
        <begin position="35"/>
        <end position="48"/>
    </location>
</feature>
<dbReference type="Pfam" id="PF08265">
    <property type="entry name" value="YL1_C"/>
    <property type="match status" value="1"/>
</dbReference>
<keyword evidence="2" id="KW-0805">Transcription regulation</keyword>